<feature type="region of interest" description="Disordered" evidence="2">
    <location>
        <begin position="54"/>
        <end position="80"/>
    </location>
</feature>
<feature type="coiled-coil region" evidence="1">
    <location>
        <begin position="246"/>
        <end position="273"/>
    </location>
</feature>
<protein>
    <submittedName>
        <fullName evidence="3">Uncharacterized protein TCIL3000_9_80</fullName>
    </submittedName>
</protein>
<evidence type="ECO:0000256" key="1">
    <source>
        <dbReference type="SAM" id="Coils"/>
    </source>
</evidence>
<dbReference type="VEuPathDB" id="TriTrypDB:TcIL3000_9_80"/>
<reference evidence="3" key="1">
    <citation type="journal article" date="2012" name="Proc. Natl. Acad. Sci. U.S.A.">
        <title>Antigenic diversity is generated by distinct evolutionary mechanisms in African trypanosome species.</title>
        <authorList>
            <person name="Jackson A.P."/>
            <person name="Berry A."/>
            <person name="Aslett M."/>
            <person name="Allison H.C."/>
            <person name="Burton P."/>
            <person name="Vavrova-Anderson J."/>
            <person name="Brown R."/>
            <person name="Browne H."/>
            <person name="Corton N."/>
            <person name="Hauser H."/>
            <person name="Gamble J."/>
            <person name="Gilderthorp R."/>
            <person name="Marcello L."/>
            <person name="McQuillan J."/>
            <person name="Otto T.D."/>
            <person name="Quail M.A."/>
            <person name="Sanders M.J."/>
            <person name="van Tonder A."/>
            <person name="Ginger M.L."/>
            <person name="Field M.C."/>
            <person name="Barry J.D."/>
            <person name="Hertz-Fowler C."/>
            <person name="Berriman M."/>
        </authorList>
    </citation>
    <scope>NUCLEOTIDE SEQUENCE</scope>
    <source>
        <strain evidence="3">IL3000</strain>
    </source>
</reference>
<accession>G0UTA1</accession>
<sequence>MCYFSNSMFSIVLSSNIGSHSNTRKCLFAMSGHSTDVYVIDDSTVSEYSSAVQQISPHDGGSEDVDSSQRISTESCGSEESDEEVTARIYFDVGTNTEGLSEPSAKEKVHAAVSELIDTIGQGAIRNDISKRDCNDAGKESRNIIIETQRYVSMQMGMLAKRPLPPVEEERTPRQTHECSQRYEPEWLCDIQAAMERVHDTLLEFGQREVDIPMRNSSPTVAQLSPAVETSRTFLPCDNVAVATHRVDENESIQQLRSEIQTLQEGMAEVRMIMCKEGVSSILPLYNELLSLREMARKEIVKDAVAVRSLLMMQEDHFRQQLGAAQKGMAYISRELNRKCCGSTESLVGTLVKDVEKLQELGCQLKRLREEHRGIPSGTDQVQHAASAMGPPNKKRRTSDEGFKPFLTRLSQLEAQVATLQQEVETRKGECAKWRERYEFAIRSTDVPQNNDVFNSLLDEVKRSLLEEAKRKNASLCRLFGWNLLKLDGNTVSIALLGSSNTQLSLPLPEYGCEERSSLATGIVLARKVIEGRGTVCDAQPEVFATPTNGTETATAVEAQRETGVVEHCRNDQSYPMPDGERGVEKAVEAANAGAGPSRGATYAVPEDDHQLEASPGEVVTSQDEGGFYEGKLWED</sequence>
<feature type="region of interest" description="Disordered" evidence="2">
    <location>
        <begin position="612"/>
        <end position="636"/>
    </location>
</feature>
<keyword evidence="1" id="KW-0175">Coiled coil</keyword>
<feature type="region of interest" description="Disordered" evidence="2">
    <location>
        <begin position="377"/>
        <end position="399"/>
    </location>
</feature>
<gene>
    <name evidence="3" type="ORF">TCIL3000_9_80</name>
</gene>
<organism evidence="3">
    <name type="scientific">Trypanosoma congolense (strain IL3000)</name>
    <dbReference type="NCBI Taxonomy" id="1068625"/>
    <lineage>
        <taxon>Eukaryota</taxon>
        <taxon>Discoba</taxon>
        <taxon>Euglenozoa</taxon>
        <taxon>Kinetoplastea</taxon>
        <taxon>Metakinetoplastina</taxon>
        <taxon>Trypanosomatida</taxon>
        <taxon>Trypanosomatidae</taxon>
        <taxon>Trypanosoma</taxon>
        <taxon>Nannomonas</taxon>
    </lineage>
</organism>
<evidence type="ECO:0000313" key="3">
    <source>
        <dbReference type="EMBL" id="CCC92615.1"/>
    </source>
</evidence>
<dbReference type="AlphaFoldDB" id="G0UTA1"/>
<name>G0UTA1_TRYCI</name>
<evidence type="ECO:0000256" key="2">
    <source>
        <dbReference type="SAM" id="MobiDB-lite"/>
    </source>
</evidence>
<proteinExistence type="predicted"/>
<dbReference type="EMBL" id="HE575322">
    <property type="protein sequence ID" value="CCC92615.1"/>
    <property type="molecule type" value="Genomic_DNA"/>
</dbReference>